<organism evidence="10 11">
    <name type="scientific">Thermincola potens (strain JR)</name>
    <dbReference type="NCBI Taxonomy" id="635013"/>
    <lineage>
        <taxon>Bacteria</taxon>
        <taxon>Bacillati</taxon>
        <taxon>Bacillota</taxon>
        <taxon>Clostridia</taxon>
        <taxon>Eubacteriales</taxon>
        <taxon>Thermincolaceae</taxon>
        <taxon>Thermincola</taxon>
    </lineage>
</organism>
<evidence type="ECO:0000259" key="9">
    <source>
        <dbReference type="Pfam" id="PF16177"/>
    </source>
</evidence>
<evidence type="ECO:0000256" key="1">
    <source>
        <dbReference type="ARBA" id="ARBA00006432"/>
    </source>
</evidence>
<dbReference type="eggNOG" id="COG0365">
    <property type="taxonomic scope" value="Bacteria"/>
</dbReference>
<dbReference type="InterPro" id="IPR011904">
    <property type="entry name" value="Ac_CoA_lig"/>
</dbReference>
<evidence type="ECO:0000256" key="3">
    <source>
        <dbReference type="ARBA" id="ARBA00022741"/>
    </source>
</evidence>
<keyword evidence="3 6" id="KW-0547">Nucleotide-binding</keyword>
<gene>
    <name evidence="6" type="primary">acsA</name>
    <name evidence="10" type="ordered locus">TherJR_0368</name>
</gene>
<feature type="binding site" evidence="6">
    <location>
        <position position="494"/>
    </location>
    <ligand>
        <name>ATP</name>
        <dbReference type="ChEBI" id="CHEBI:30616"/>
    </ligand>
</feature>
<dbReference type="InterPro" id="IPR025110">
    <property type="entry name" value="AMP-bd_C"/>
</dbReference>
<dbReference type="FunFam" id="3.40.50.12780:FF:000001">
    <property type="entry name" value="Acetyl-coenzyme A synthetase"/>
    <property type="match status" value="1"/>
</dbReference>
<dbReference type="InterPro" id="IPR042099">
    <property type="entry name" value="ANL_N_sf"/>
</dbReference>
<comment type="similarity">
    <text evidence="1 6">Belongs to the ATP-dependent AMP-binding enzyme family.</text>
</comment>
<dbReference type="SUPFAM" id="SSF56801">
    <property type="entry name" value="Acetyl-CoA synthetase-like"/>
    <property type="match status" value="1"/>
</dbReference>
<feature type="binding site" evidence="6">
    <location>
        <begin position="409"/>
        <end position="414"/>
    </location>
    <ligand>
        <name>ATP</name>
        <dbReference type="ChEBI" id="CHEBI:30616"/>
    </ligand>
</feature>
<reference evidence="10 11" key="1">
    <citation type="submission" date="2010-05" db="EMBL/GenBank/DDBJ databases">
        <title>Complete sequence of Thermincola sp. JR.</title>
        <authorList>
            <consortium name="US DOE Joint Genome Institute"/>
            <person name="Lucas S."/>
            <person name="Copeland A."/>
            <person name="Lapidus A."/>
            <person name="Cheng J.-F."/>
            <person name="Bruce D."/>
            <person name="Goodwin L."/>
            <person name="Pitluck S."/>
            <person name="Chertkov O."/>
            <person name="Detter J.C."/>
            <person name="Han C."/>
            <person name="Tapia R."/>
            <person name="Land M."/>
            <person name="Hauser L."/>
            <person name="Kyrpides N."/>
            <person name="Mikhailova N."/>
            <person name="Hazen T.C."/>
            <person name="Woyke T."/>
        </authorList>
    </citation>
    <scope>NUCLEOTIDE SEQUENCE [LARGE SCALE GENOMIC DNA]</scope>
    <source>
        <strain evidence="10 11">JR</strain>
    </source>
</reference>
<dbReference type="GO" id="GO:0016208">
    <property type="term" value="F:AMP binding"/>
    <property type="evidence" value="ECO:0007669"/>
    <property type="project" value="InterPro"/>
</dbReference>
<proteinExistence type="inferred from homology"/>
<keyword evidence="11" id="KW-1185">Reference proteome</keyword>
<name>D5XAF5_THEPJ</name>
<dbReference type="CDD" id="cd05966">
    <property type="entry name" value="ACS"/>
    <property type="match status" value="1"/>
</dbReference>
<comment type="cofactor">
    <cofactor evidence="6">
        <name>Mg(2+)</name>
        <dbReference type="ChEBI" id="CHEBI:18420"/>
    </cofactor>
</comment>
<dbReference type="Pfam" id="PF13193">
    <property type="entry name" value="AMP-binding_C"/>
    <property type="match status" value="1"/>
</dbReference>
<dbReference type="GO" id="GO:0005524">
    <property type="term" value="F:ATP binding"/>
    <property type="evidence" value="ECO:0007669"/>
    <property type="project" value="UniProtKB-KW"/>
</dbReference>
<evidence type="ECO:0000256" key="2">
    <source>
        <dbReference type="ARBA" id="ARBA00022598"/>
    </source>
</evidence>
<comment type="PTM">
    <text evidence="6">Acetylated. Deacetylation by the SIR2-homolog deacetylase activates the enzyme.</text>
</comment>
<dbReference type="KEGG" id="tjr:TherJR_0368"/>
<evidence type="ECO:0000259" key="8">
    <source>
        <dbReference type="Pfam" id="PF13193"/>
    </source>
</evidence>
<feature type="binding site" evidence="6">
    <location>
        <position position="520"/>
    </location>
    <ligand>
        <name>ATP</name>
        <dbReference type="ChEBI" id="CHEBI:30616"/>
    </ligand>
</feature>
<dbReference type="OrthoDB" id="9778383at2"/>
<dbReference type="HOGENOM" id="CLU_000022_3_6_9"/>
<feature type="binding site" evidence="6">
    <location>
        <position position="531"/>
    </location>
    <ligand>
        <name>Mg(2+)</name>
        <dbReference type="ChEBI" id="CHEBI:18420"/>
    </ligand>
</feature>
<dbReference type="HAMAP" id="MF_01123">
    <property type="entry name" value="Ac_CoA_synth"/>
    <property type="match status" value="1"/>
</dbReference>
<feature type="binding site" evidence="6">
    <location>
        <position position="536"/>
    </location>
    <ligand>
        <name>Mg(2+)</name>
        <dbReference type="ChEBI" id="CHEBI:18420"/>
    </ligand>
</feature>
<dbReference type="NCBIfam" id="TIGR02188">
    <property type="entry name" value="Ac_CoA_lig_AcsA"/>
    <property type="match status" value="1"/>
</dbReference>
<dbReference type="EMBL" id="CP002028">
    <property type="protein sequence ID" value="ADG81254.1"/>
    <property type="molecule type" value="Genomic_DNA"/>
</dbReference>
<sequence length="642" mass="72206">MDTNANAIENRVFYPSEEVVKNANATPELYEEAKKDRLGFWDRMAKELVTWFEPYDKVLDDSNPPFYKWFTNGKLNVSYNCVDRHAKSEKRNKAAICYESEIGKKVVLTYGQLYREVNMFASALSKLGVKKGDRVCLYMPMIPEAAIAMLACTRIGAPHSIVFGGFSSDSLRDRINDAKAKLVITADGNFRRGTPFPLKKNADEALKETPTVEKVVVVKNAGNEVEMVEGRDVWYHDIMATADTYYEPEKMDAEDMLFILYTSGSTGKPKGVVHTTGGYLVQTQATLKYVFDLKETDVYWCTADIGWITGHSYVVYAPLALGMTTFMYDGTIDYPDKDRMWDMAERWGVNVFYTAPTAIRTFMKWGTEYPKKHDLSQIRLLGTVGEPINPEAWMWYYENIGGGRCPIMDTWWQTETGAFMITPLPITPLKPGTATVPFPGIEVDVVDENKQPTDRGYLVVKSPWPSMLRTIYGDDQRYIDQYWKRFGDYYFAGDGAKRDEMGYIWVTGRVDDVLNVSGHRLGTAEIESALVECAEVAEAAVIGKKHDVKGESVCAFVILKDGFEGTPELVEKLRKHVGVKIGPIARPDDIIFTAALPKTRSGKIMRRLLRDIAEGRALGDITTLADPGAMQEIAAKYAGKED</sequence>
<keyword evidence="6" id="KW-0460">Magnesium</keyword>
<dbReference type="GO" id="GO:0046872">
    <property type="term" value="F:metal ion binding"/>
    <property type="evidence" value="ECO:0007669"/>
    <property type="project" value="UniProtKB-KW"/>
</dbReference>
<feature type="binding site" evidence="6">
    <location>
        <position position="309"/>
    </location>
    <ligand>
        <name>CoA</name>
        <dbReference type="ChEBI" id="CHEBI:57287"/>
    </ligand>
</feature>
<dbReference type="GO" id="GO:0005829">
    <property type="term" value="C:cytosol"/>
    <property type="evidence" value="ECO:0007669"/>
    <property type="project" value="TreeGrafter"/>
</dbReference>
<evidence type="ECO:0000256" key="6">
    <source>
        <dbReference type="HAMAP-Rule" id="MF_01123"/>
    </source>
</evidence>
<feature type="binding site" evidence="6">
    <location>
        <position position="509"/>
    </location>
    <ligand>
        <name>ATP</name>
        <dbReference type="ChEBI" id="CHEBI:30616"/>
    </ligand>
</feature>
<dbReference type="PANTHER" id="PTHR24095">
    <property type="entry name" value="ACETYL-COENZYME A SYNTHETASE"/>
    <property type="match status" value="1"/>
</dbReference>
<comment type="function">
    <text evidence="6">Catalyzes the conversion of acetate into acetyl-CoA (AcCoA), an essential intermediate at the junction of anabolic and catabolic pathways. AcsA undergoes a two-step reaction. In the first half reaction, AcsA combines acetate with ATP to form acetyl-adenylate (AcAMP) intermediate. In the second half reaction, it can then transfer the acetyl group from AcAMP to the sulfhydryl group of CoA, forming the product AcCoA.</text>
</comment>
<dbReference type="NCBIfam" id="NF001208">
    <property type="entry name" value="PRK00174.1"/>
    <property type="match status" value="1"/>
</dbReference>
<dbReference type="Pfam" id="PF00501">
    <property type="entry name" value="AMP-binding"/>
    <property type="match status" value="1"/>
</dbReference>
<feature type="binding site" evidence="6">
    <location>
        <begin position="385"/>
        <end position="387"/>
    </location>
    <ligand>
        <name>ATP</name>
        <dbReference type="ChEBI" id="CHEBI:30616"/>
    </ligand>
</feature>
<evidence type="ECO:0000256" key="4">
    <source>
        <dbReference type="ARBA" id="ARBA00022840"/>
    </source>
</evidence>
<dbReference type="InterPro" id="IPR000873">
    <property type="entry name" value="AMP-dep_synth/lig_dom"/>
</dbReference>
<feature type="binding site" evidence="6">
    <location>
        <position position="517"/>
    </location>
    <ligand>
        <name>CoA</name>
        <dbReference type="ChEBI" id="CHEBI:57287"/>
    </ligand>
</feature>
<feature type="binding site" evidence="6">
    <location>
        <begin position="191"/>
        <end position="194"/>
    </location>
    <ligand>
        <name>CoA</name>
        <dbReference type="ChEBI" id="CHEBI:57287"/>
    </ligand>
</feature>
<keyword evidence="6" id="KW-0479">Metal-binding</keyword>
<dbReference type="EC" id="6.2.1.1" evidence="6"/>
<evidence type="ECO:0000256" key="5">
    <source>
        <dbReference type="ARBA" id="ARBA00022990"/>
    </source>
</evidence>
<evidence type="ECO:0000313" key="10">
    <source>
        <dbReference type="EMBL" id="ADG81254.1"/>
    </source>
</evidence>
<accession>D5XAF5</accession>
<keyword evidence="5 6" id="KW-0007">Acetylation</keyword>
<dbReference type="Proteomes" id="UP000002377">
    <property type="component" value="Chromosome"/>
</dbReference>
<dbReference type="PANTHER" id="PTHR24095:SF14">
    <property type="entry name" value="ACETYL-COENZYME A SYNTHETASE 1"/>
    <property type="match status" value="1"/>
</dbReference>
<dbReference type="Gene3D" id="3.40.50.12780">
    <property type="entry name" value="N-terminal domain of ligase-like"/>
    <property type="match status" value="1"/>
</dbReference>
<feature type="domain" description="Acetyl-coenzyme A synthetase N-terminal" evidence="9">
    <location>
        <begin position="28"/>
        <end position="81"/>
    </location>
</feature>
<dbReference type="STRING" id="635013.TherJR_0368"/>
<evidence type="ECO:0000313" key="11">
    <source>
        <dbReference type="Proteomes" id="UP000002377"/>
    </source>
</evidence>
<dbReference type="Pfam" id="PF16177">
    <property type="entry name" value="ACAS_N"/>
    <property type="match status" value="1"/>
</dbReference>
<dbReference type="GO" id="GO:0019427">
    <property type="term" value="P:acetyl-CoA biosynthetic process from acetate"/>
    <property type="evidence" value="ECO:0007669"/>
    <property type="project" value="UniProtKB-UniRule"/>
</dbReference>
<keyword evidence="2 6" id="KW-0436">Ligase</keyword>
<keyword evidence="4 6" id="KW-0067">ATP-binding</keyword>
<dbReference type="Gene3D" id="3.30.300.30">
    <property type="match status" value="1"/>
</dbReference>
<dbReference type="AlphaFoldDB" id="D5XAF5"/>
<feature type="domain" description="AMP-binding enzyme C-terminal" evidence="8">
    <location>
        <begin position="525"/>
        <end position="603"/>
    </location>
</feature>
<dbReference type="InterPro" id="IPR045851">
    <property type="entry name" value="AMP-bd_C_sf"/>
</dbReference>
<feature type="modified residue" description="N6-acetyllysine" evidence="6">
    <location>
        <position position="603"/>
    </location>
</feature>
<dbReference type="InterPro" id="IPR032387">
    <property type="entry name" value="ACAS_N"/>
</dbReference>
<dbReference type="RefSeq" id="WP_013119277.1">
    <property type="nucleotide sequence ID" value="NC_014152.1"/>
</dbReference>
<dbReference type="PROSITE" id="PS00455">
    <property type="entry name" value="AMP_BINDING"/>
    <property type="match status" value="1"/>
</dbReference>
<dbReference type="GO" id="GO:0003987">
    <property type="term" value="F:acetate-CoA ligase activity"/>
    <property type="evidence" value="ECO:0007669"/>
    <property type="project" value="UniProtKB-UniRule"/>
</dbReference>
<comment type="catalytic activity">
    <reaction evidence="6">
        <text>acetate + ATP + CoA = acetyl-CoA + AMP + diphosphate</text>
        <dbReference type="Rhea" id="RHEA:23176"/>
        <dbReference type="ChEBI" id="CHEBI:30089"/>
        <dbReference type="ChEBI" id="CHEBI:30616"/>
        <dbReference type="ChEBI" id="CHEBI:33019"/>
        <dbReference type="ChEBI" id="CHEBI:57287"/>
        <dbReference type="ChEBI" id="CHEBI:57288"/>
        <dbReference type="ChEBI" id="CHEBI:456215"/>
        <dbReference type="EC" id="6.2.1.1"/>
    </reaction>
</comment>
<dbReference type="InterPro" id="IPR020845">
    <property type="entry name" value="AMP-binding_CS"/>
</dbReference>
<comment type="caution">
    <text evidence="6">Lacks conserved residue(s) required for the propagation of feature annotation.</text>
</comment>
<feature type="domain" description="AMP-dependent synthetase/ligase" evidence="7">
    <location>
        <begin position="84"/>
        <end position="464"/>
    </location>
</feature>
<protein>
    <recommendedName>
        <fullName evidence="6">Acetyl-coenzyme A synthetase</fullName>
        <shortName evidence="6">AcCoA synthetase</shortName>
        <shortName evidence="6">Acs</shortName>
        <ecNumber evidence="6">6.2.1.1</ecNumber>
    </recommendedName>
    <alternativeName>
        <fullName evidence="6">Acetate--CoA ligase</fullName>
    </alternativeName>
    <alternativeName>
        <fullName evidence="6">Acyl-activating enzyme</fullName>
    </alternativeName>
</protein>
<evidence type="ECO:0000259" key="7">
    <source>
        <dbReference type="Pfam" id="PF00501"/>
    </source>
</evidence>